<dbReference type="PANTHER" id="PTHR43712:SF16">
    <property type="entry name" value="O-METHYLTRANSFERASE ELCB"/>
    <property type="match status" value="1"/>
</dbReference>
<evidence type="ECO:0000256" key="3">
    <source>
        <dbReference type="ARBA" id="ARBA00022691"/>
    </source>
</evidence>
<dbReference type="InterPro" id="IPR029063">
    <property type="entry name" value="SAM-dependent_MTases_sf"/>
</dbReference>
<evidence type="ECO:0000313" key="6">
    <source>
        <dbReference type="Proteomes" id="UP001283341"/>
    </source>
</evidence>
<dbReference type="AlphaFoldDB" id="A0AAE0HWJ7"/>
<protein>
    <submittedName>
        <fullName evidence="5">O-methyltransferase-domain-containing protein</fullName>
    </submittedName>
</protein>
<reference evidence="5" key="1">
    <citation type="journal article" date="2023" name="Mol. Phylogenet. Evol.">
        <title>Genome-scale phylogeny and comparative genomics of the fungal order Sordariales.</title>
        <authorList>
            <person name="Hensen N."/>
            <person name="Bonometti L."/>
            <person name="Westerberg I."/>
            <person name="Brannstrom I.O."/>
            <person name="Guillou S."/>
            <person name="Cros-Aarteil S."/>
            <person name="Calhoun S."/>
            <person name="Haridas S."/>
            <person name="Kuo A."/>
            <person name="Mondo S."/>
            <person name="Pangilinan J."/>
            <person name="Riley R."/>
            <person name="LaButti K."/>
            <person name="Andreopoulos B."/>
            <person name="Lipzen A."/>
            <person name="Chen C."/>
            <person name="Yan M."/>
            <person name="Daum C."/>
            <person name="Ng V."/>
            <person name="Clum A."/>
            <person name="Steindorff A."/>
            <person name="Ohm R.A."/>
            <person name="Martin F."/>
            <person name="Silar P."/>
            <person name="Natvig D.O."/>
            <person name="Lalanne C."/>
            <person name="Gautier V."/>
            <person name="Ament-Velasquez S.L."/>
            <person name="Kruys A."/>
            <person name="Hutchinson M.I."/>
            <person name="Powell A.J."/>
            <person name="Barry K."/>
            <person name="Miller A.N."/>
            <person name="Grigoriev I.V."/>
            <person name="Debuchy R."/>
            <person name="Gladieux P."/>
            <person name="Hiltunen Thoren M."/>
            <person name="Johannesson H."/>
        </authorList>
    </citation>
    <scope>NUCLEOTIDE SEQUENCE</scope>
    <source>
        <strain evidence="5">CBS 118394</strain>
    </source>
</reference>
<evidence type="ECO:0000256" key="1">
    <source>
        <dbReference type="ARBA" id="ARBA00022603"/>
    </source>
</evidence>
<dbReference type="Proteomes" id="UP001283341">
    <property type="component" value="Unassembled WGS sequence"/>
</dbReference>
<dbReference type="InterPro" id="IPR016461">
    <property type="entry name" value="COMT-like"/>
</dbReference>
<keyword evidence="3" id="KW-0949">S-adenosyl-L-methionine</keyword>
<feature type="domain" description="O-methyltransferase C-terminal" evidence="4">
    <location>
        <begin position="195"/>
        <end position="407"/>
    </location>
</feature>
<keyword evidence="6" id="KW-1185">Reference proteome</keyword>
<gene>
    <name evidence="5" type="ORF">B0H66DRAFT_567937</name>
</gene>
<dbReference type="GO" id="GO:0008171">
    <property type="term" value="F:O-methyltransferase activity"/>
    <property type="evidence" value="ECO:0007669"/>
    <property type="project" value="InterPro"/>
</dbReference>
<dbReference type="Pfam" id="PF00891">
    <property type="entry name" value="Methyltransf_2"/>
    <property type="match status" value="1"/>
</dbReference>
<dbReference type="PROSITE" id="PS51683">
    <property type="entry name" value="SAM_OMT_II"/>
    <property type="match status" value="1"/>
</dbReference>
<dbReference type="GO" id="GO:0032259">
    <property type="term" value="P:methylation"/>
    <property type="evidence" value="ECO:0007669"/>
    <property type="project" value="UniProtKB-KW"/>
</dbReference>
<organism evidence="5 6">
    <name type="scientific">Apodospora peruviana</name>
    <dbReference type="NCBI Taxonomy" id="516989"/>
    <lineage>
        <taxon>Eukaryota</taxon>
        <taxon>Fungi</taxon>
        <taxon>Dikarya</taxon>
        <taxon>Ascomycota</taxon>
        <taxon>Pezizomycotina</taxon>
        <taxon>Sordariomycetes</taxon>
        <taxon>Sordariomycetidae</taxon>
        <taxon>Sordariales</taxon>
        <taxon>Lasiosphaeriaceae</taxon>
        <taxon>Apodospora</taxon>
    </lineage>
</organism>
<reference evidence="5" key="2">
    <citation type="submission" date="2023-06" db="EMBL/GenBank/DDBJ databases">
        <authorList>
            <consortium name="Lawrence Berkeley National Laboratory"/>
            <person name="Haridas S."/>
            <person name="Hensen N."/>
            <person name="Bonometti L."/>
            <person name="Westerberg I."/>
            <person name="Brannstrom I.O."/>
            <person name="Guillou S."/>
            <person name="Cros-Aarteil S."/>
            <person name="Calhoun S."/>
            <person name="Kuo A."/>
            <person name="Mondo S."/>
            <person name="Pangilinan J."/>
            <person name="Riley R."/>
            <person name="Labutti K."/>
            <person name="Andreopoulos B."/>
            <person name="Lipzen A."/>
            <person name="Chen C."/>
            <person name="Yanf M."/>
            <person name="Daum C."/>
            <person name="Ng V."/>
            <person name="Clum A."/>
            <person name="Steindorff A."/>
            <person name="Ohm R."/>
            <person name="Martin F."/>
            <person name="Silar P."/>
            <person name="Natvig D."/>
            <person name="Lalanne C."/>
            <person name="Gautier V."/>
            <person name="Ament-Velasquez S.L."/>
            <person name="Kruys A."/>
            <person name="Hutchinson M.I."/>
            <person name="Powell A.J."/>
            <person name="Barry K."/>
            <person name="Miller A.N."/>
            <person name="Grigoriev I.V."/>
            <person name="Debuchy R."/>
            <person name="Gladieux P."/>
            <person name="Thoren M.H."/>
            <person name="Johannesson H."/>
        </authorList>
    </citation>
    <scope>NUCLEOTIDE SEQUENCE</scope>
    <source>
        <strain evidence="5">CBS 118394</strain>
    </source>
</reference>
<proteinExistence type="predicted"/>
<accession>A0AAE0HWJ7</accession>
<evidence type="ECO:0000256" key="2">
    <source>
        <dbReference type="ARBA" id="ARBA00022679"/>
    </source>
</evidence>
<keyword evidence="1" id="KW-0489">Methyltransferase</keyword>
<dbReference type="InterPro" id="IPR001077">
    <property type="entry name" value="COMT_C"/>
</dbReference>
<evidence type="ECO:0000259" key="4">
    <source>
        <dbReference type="Pfam" id="PF00891"/>
    </source>
</evidence>
<comment type="caution">
    <text evidence="5">The sequence shown here is derived from an EMBL/GenBank/DDBJ whole genome shotgun (WGS) entry which is preliminary data.</text>
</comment>
<dbReference type="Gene3D" id="3.40.50.150">
    <property type="entry name" value="Vaccinia Virus protein VP39"/>
    <property type="match status" value="1"/>
</dbReference>
<sequence>MASSPPQDFDLIKAAEALLAGAKKLPAVSFSYSSPTTTETDAMRRQIAMTAKKIASEVAPAIDVVKSDWPVLADAAAWNIFMEWKVFDHIPLPNINPNGISFADLSKAVNAQESLIARIAGLLIATGKLRSVVGHPENVTHSRISPLYRSSHPASALAAVAFGNGMRPYAQWASYFAQYGRREPTSVNHTPFSFSWGHPDLSPWEIKALYPEYGSNFARSMKSRQIVGGDMKLTGPEALYDFSWVGQEAGKRKGEKVVVDVGGGLGQLLRDVVSSVEGVDANQCVLQDRSEVIDEAREAAAAGDEVMKDVVMMEHDFHTEQPVKGATVYLLRRILLDYPDEMATGILRRLAEAIPEDNHKARVIIMEERLLEMPTPMNRIVDMVMLNIGGKLRNEKTFGEIASAAGLKLAGYYAREGDQTCVVECARA</sequence>
<name>A0AAE0HWJ7_9PEZI</name>
<dbReference type="EMBL" id="JAUEDM010000007">
    <property type="protein sequence ID" value="KAK3314184.1"/>
    <property type="molecule type" value="Genomic_DNA"/>
</dbReference>
<dbReference type="SUPFAM" id="SSF53335">
    <property type="entry name" value="S-adenosyl-L-methionine-dependent methyltransferases"/>
    <property type="match status" value="1"/>
</dbReference>
<dbReference type="PANTHER" id="PTHR43712">
    <property type="entry name" value="PUTATIVE (AFU_ORTHOLOGUE AFUA_4G14580)-RELATED"/>
    <property type="match status" value="1"/>
</dbReference>
<evidence type="ECO:0000313" key="5">
    <source>
        <dbReference type="EMBL" id="KAK3314184.1"/>
    </source>
</evidence>
<keyword evidence="2" id="KW-0808">Transferase</keyword>